<gene>
    <name evidence="6" type="ORF">CTA1_11895</name>
</gene>
<protein>
    <recommendedName>
        <fullName evidence="5">Ubiquitin-like protease family profile domain-containing protein</fullName>
    </recommendedName>
</protein>
<dbReference type="SUPFAM" id="SSF54001">
    <property type="entry name" value="Cysteine proteinases"/>
    <property type="match status" value="1"/>
</dbReference>
<feature type="region of interest" description="Disordered" evidence="4">
    <location>
        <begin position="389"/>
        <end position="556"/>
    </location>
</feature>
<keyword evidence="7" id="KW-1185">Reference proteome</keyword>
<feature type="compositionally biased region" description="Polar residues" evidence="4">
    <location>
        <begin position="291"/>
        <end position="303"/>
    </location>
</feature>
<evidence type="ECO:0000256" key="1">
    <source>
        <dbReference type="ARBA" id="ARBA00005234"/>
    </source>
</evidence>
<dbReference type="Proteomes" id="UP000310108">
    <property type="component" value="Unassembled WGS sequence"/>
</dbReference>
<dbReference type="GO" id="GO:0008234">
    <property type="term" value="F:cysteine-type peptidase activity"/>
    <property type="evidence" value="ECO:0007669"/>
    <property type="project" value="InterPro"/>
</dbReference>
<feature type="domain" description="Ubiquitin-like protease family profile" evidence="5">
    <location>
        <begin position="600"/>
        <end position="710"/>
    </location>
</feature>
<dbReference type="EMBL" id="PJEX01000747">
    <property type="protein sequence ID" value="TKW48740.1"/>
    <property type="molecule type" value="Genomic_DNA"/>
</dbReference>
<organism evidence="6 7">
    <name type="scientific">Colletotrichum tanaceti</name>
    <dbReference type="NCBI Taxonomy" id="1306861"/>
    <lineage>
        <taxon>Eukaryota</taxon>
        <taxon>Fungi</taxon>
        <taxon>Dikarya</taxon>
        <taxon>Ascomycota</taxon>
        <taxon>Pezizomycotina</taxon>
        <taxon>Sordariomycetes</taxon>
        <taxon>Hypocreomycetidae</taxon>
        <taxon>Glomerellales</taxon>
        <taxon>Glomerellaceae</taxon>
        <taxon>Colletotrichum</taxon>
        <taxon>Colletotrichum destructivum species complex</taxon>
    </lineage>
</organism>
<evidence type="ECO:0000313" key="7">
    <source>
        <dbReference type="Proteomes" id="UP000310108"/>
    </source>
</evidence>
<keyword evidence="3" id="KW-0378">Hydrolase</keyword>
<keyword evidence="2" id="KW-0645">Protease</keyword>
<proteinExistence type="inferred from homology"/>
<evidence type="ECO:0000256" key="2">
    <source>
        <dbReference type="ARBA" id="ARBA00022670"/>
    </source>
</evidence>
<feature type="region of interest" description="Disordered" evidence="4">
    <location>
        <begin position="183"/>
        <end position="359"/>
    </location>
</feature>
<dbReference type="GO" id="GO:0019783">
    <property type="term" value="F:ubiquitin-like protein peptidase activity"/>
    <property type="evidence" value="ECO:0007669"/>
    <property type="project" value="UniProtKB-ARBA"/>
</dbReference>
<name>A0A4U6X073_9PEZI</name>
<evidence type="ECO:0000256" key="3">
    <source>
        <dbReference type="ARBA" id="ARBA00022801"/>
    </source>
</evidence>
<reference evidence="6 7" key="1">
    <citation type="journal article" date="2019" name="PLoS ONE">
        <title>Comparative genome analysis indicates high evolutionary potential of pathogenicity genes in Colletotrichum tanaceti.</title>
        <authorList>
            <person name="Lelwala R.V."/>
            <person name="Korhonen P.K."/>
            <person name="Young N.D."/>
            <person name="Scott J.B."/>
            <person name="Ades P.A."/>
            <person name="Gasser R.B."/>
            <person name="Taylor P.W.J."/>
        </authorList>
    </citation>
    <scope>NUCLEOTIDE SEQUENCE [LARGE SCALE GENOMIC DNA]</scope>
    <source>
        <strain evidence="6">BRIP57314</strain>
    </source>
</reference>
<feature type="compositionally biased region" description="Polar residues" evidence="4">
    <location>
        <begin position="251"/>
        <end position="260"/>
    </location>
</feature>
<comment type="similarity">
    <text evidence="1">Belongs to the peptidase C48 family.</text>
</comment>
<feature type="compositionally biased region" description="Acidic residues" evidence="4">
    <location>
        <begin position="201"/>
        <end position="227"/>
    </location>
</feature>
<sequence>MQEPIYASILDRFNSLTHPDAVAQRQHDTISSLWAKIQQGHDSAPLSVTEGDSLAVFALRRTNRAILSIALDTQFADELASLQATVSVDLKYRLNAVLDKWAITKSIFLFLFGSSLLKCRFALTALSRLHAKHPEVDILALYRRLELTSGDTGPRRGRRARVNVPLKDRLKDAICYFSPTAWPKKPSTAKKAKGAPLSPNEVEEGREEEEEEVEEEGEEEGEEEELGEQERTDKPVHKQSGHGNAHPIQRTPINTANSSRSIRRKRHLLSPVHPGASPLVLQHSIGAASSPAATTQANSTHSPASPLLPSDDEAGSFGGYDWRSDSQDGDDGNNDDDDDDDDGNNAADDDDDSVDVDVDDTRLVSSHKATAAVAGGFNSNHLSIIVEEQSQDLDSSSPGARYSRLSRAASEPTIPTVTAPPRDILSAVSRRKREVEDLDQDKNVERKRVKGCQSPSLHDLNDSFEFTRRNNGSRSASVAADLTIGSPEQPRRQRLTEDASNLMGSPVMDLTMTDDTGMGSPQLPSPLIPAAPQALAESAPSSPSPSAGRRSPQDAKKMASLDPLAWLTSGEVFQCLSMFAASSNVACMPIEHYFTSGQSDMDHATLDALSHAASFALPMFVGGNHWILAHMRREEVGGPSVQVDLYDPLPSAGHALEAQGQVDRFLDGYFPGMPHPPEGLVSASCPRQLNDVDCGVFVIAFQAYLSANCPMPFAIDSRLWRVIARIIHHLRVELCDAATRQAASASSRDQVLAFFASEYLDHDALGQPCLDPQLFKTPCLALDHGKHLSLHEAQAFANSVREWEQAATAHISVVARERAPLWASALQQVSRARAVLMRLHSAAVSRLTNETMQAYVQEETCKRHVHLGKGDSNEDPEPRPHLHPLCNADQARIELRQTKRRIRELQVCVAVWPIIIDVLSNASAALQERFKLSQPM</sequence>
<dbReference type="Pfam" id="PF02902">
    <property type="entry name" value="Peptidase_C48"/>
    <property type="match status" value="1"/>
</dbReference>
<dbReference type="Gene3D" id="3.40.395.10">
    <property type="entry name" value="Adenoviral Proteinase, Chain A"/>
    <property type="match status" value="1"/>
</dbReference>
<dbReference type="GO" id="GO:0006508">
    <property type="term" value="P:proteolysis"/>
    <property type="evidence" value="ECO:0007669"/>
    <property type="project" value="UniProtKB-KW"/>
</dbReference>
<evidence type="ECO:0000256" key="4">
    <source>
        <dbReference type="SAM" id="MobiDB-lite"/>
    </source>
</evidence>
<dbReference type="AlphaFoldDB" id="A0A4U6X073"/>
<evidence type="ECO:0000313" key="6">
    <source>
        <dbReference type="EMBL" id="TKW48740.1"/>
    </source>
</evidence>
<evidence type="ECO:0000259" key="5">
    <source>
        <dbReference type="Pfam" id="PF02902"/>
    </source>
</evidence>
<feature type="compositionally biased region" description="Basic and acidic residues" evidence="4">
    <location>
        <begin position="459"/>
        <end position="468"/>
    </location>
</feature>
<accession>A0A4U6X073</accession>
<dbReference type="InterPro" id="IPR038765">
    <property type="entry name" value="Papain-like_cys_pep_sf"/>
</dbReference>
<feature type="compositionally biased region" description="Low complexity" evidence="4">
    <location>
        <begin position="530"/>
        <end position="550"/>
    </location>
</feature>
<dbReference type="InterPro" id="IPR003653">
    <property type="entry name" value="Peptidase_C48_C"/>
</dbReference>
<comment type="caution">
    <text evidence="6">The sequence shown here is derived from an EMBL/GenBank/DDBJ whole genome shotgun (WGS) entry which is preliminary data.</text>
</comment>
<feature type="compositionally biased region" description="Acidic residues" evidence="4">
    <location>
        <begin position="327"/>
        <end position="358"/>
    </location>
</feature>